<keyword evidence="5" id="KW-0813">Transport</keyword>
<dbReference type="PANTHER" id="PTHR34982">
    <property type="entry name" value="YOP PROTEINS TRANSLOCATION PROTEIN L"/>
    <property type="match status" value="1"/>
</dbReference>
<evidence type="ECO:0000259" key="10">
    <source>
        <dbReference type="Pfam" id="PF02108"/>
    </source>
</evidence>
<dbReference type="InterPro" id="IPR051472">
    <property type="entry name" value="T3SS_Stator/FliH"/>
</dbReference>
<keyword evidence="11" id="KW-0282">Flagellum</keyword>
<evidence type="ECO:0000256" key="8">
    <source>
        <dbReference type="ARBA" id="ARBA00022927"/>
    </source>
</evidence>
<dbReference type="InterPro" id="IPR000563">
    <property type="entry name" value="Flag_FliH"/>
</dbReference>
<evidence type="ECO:0000256" key="9">
    <source>
        <dbReference type="ARBA" id="ARBA00023225"/>
    </source>
</evidence>
<keyword evidence="8" id="KW-0653">Protein transport</keyword>
<comment type="subcellular location">
    <subcellularLocation>
        <location evidence="2">Cytoplasm</location>
    </subcellularLocation>
</comment>
<keyword evidence="11" id="KW-0966">Cell projection</keyword>
<keyword evidence="12" id="KW-1185">Reference proteome</keyword>
<comment type="function">
    <text evidence="1">Needed for flagellar regrowth and assembly.</text>
</comment>
<evidence type="ECO:0000256" key="5">
    <source>
        <dbReference type="ARBA" id="ARBA00022448"/>
    </source>
</evidence>
<dbReference type="NCBIfam" id="NF004266">
    <property type="entry name" value="PRK05687.1-1"/>
    <property type="match status" value="1"/>
</dbReference>
<feature type="domain" description="Flagellar assembly protein FliH/Type III secretion system HrpE" evidence="10">
    <location>
        <begin position="95"/>
        <end position="220"/>
    </location>
</feature>
<protein>
    <recommendedName>
        <fullName evidence="4">Flagellar assembly protein FliH</fullName>
    </recommendedName>
</protein>
<keyword evidence="11" id="KW-0969">Cilium</keyword>
<dbReference type="Proteomes" id="UP000305202">
    <property type="component" value="Unassembled WGS sequence"/>
</dbReference>
<dbReference type="RefSeq" id="WP_136988554.1">
    <property type="nucleotide sequence ID" value="NZ_SZPQ01000002.1"/>
</dbReference>
<dbReference type="PRINTS" id="PR01003">
    <property type="entry name" value="FLGFLIH"/>
</dbReference>
<evidence type="ECO:0000256" key="3">
    <source>
        <dbReference type="ARBA" id="ARBA00006602"/>
    </source>
</evidence>
<dbReference type="EMBL" id="SZPQ01000002">
    <property type="protein sequence ID" value="TKI08281.1"/>
    <property type="molecule type" value="Genomic_DNA"/>
</dbReference>
<evidence type="ECO:0000256" key="4">
    <source>
        <dbReference type="ARBA" id="ARBA00016507"/>
    </source>
</evidence>
<evidence type="ECO:0000313" key="11">
    <source>
        <dbReference type="EMBL" id="TKI08281.1"/>
    </source>
</evidence>
<evidence type="ECO:0000256" key="7">
    <source>
        <dbReference type="ARBA" id="ARBA00022795"/>
    </source>
</evidence>
<keyword evidence="7" id="KW-1005">Bacterial flagellum biogenesis</keyword>
<evidence type="ECO:0000256" key="6">
    <source>
        <dbReference type="ARBA" id="ARBA00022490"/>
    </source>
</evidence>
<keyword evidence="9" id="KW-1006">Bacterial flagellum protein export</keyword>
<name>A0ABY2SQA6_9HYPH</name>
<evidence type="ECO:0000256" key="1">
    <source>
        <dbReference type="ARBA" id="ARBA00003041"/>
    </source>
</evidence>
<sequence length="230" mass="25097">MSDAFNHLPWRPWALTDLAQPVLPPVLPAPLERTVEDETAQQTALDALRAKIQADAQRNGYDEGFKKGQLEGYQAGLRTGQDEGRQQVHAEQQPAIAQLQLLVNEFQHTLDALDSVMADRLAQLALSAARKVLGQGPTDDGGAMLQQIQQFLQQDALMNGKPQLHVHPSMIPLVEKHLGATLNLHGWRLVPDAEVHAGGCKVASQEGDLDASLATRWHELCRLAAPGKLS</sequence>
<accession>A0ABY2SQA6</accession>
<evidence type="ECO:0000313" key="12">
    <source>
        <dbReference type="Proteomes" id="UP000305202"/>
    </source>
</evidence>
<reference evidence="11 12" key="1">
    <citation type="submission" date="2019-04" db="EMBL/GenBank/DDBJ databases">
        <authorList>
            <person name="Li M."/>
            <person name="Gao C."/>
        </authorList>
    </citation>
    <scope>NUCLEOTIDE SEQUENCE [LARGE SCALE GENOMIC DNA]</scope>
    <source>
        <strain evidence="11 12">BGMRC 2031</strain>
    </source>
</reference>
<organism evidence="11 12">
    <name type="scientific">Martelella alba</name>
    <dbReference type="NCBI Taxonomy" id="2590451"/>
    <lineage>
        <taxon>Bacteria</taxon>
        <taxon>Pseudomonadati</taxon>
        <taxon>Pseudomonadota</taxon>
        <taxon>Alphaproteobacteria</taxon>
        <taxon>Hyphomicrobiales</taxon>
        <taxon>Aurantimonadaceae</taxon>
        <taxon>Martelella</taxon>
    </lineage>
</organism>
<proteinExistence type="inferred from homology"/>
<evidence type="ECO:0000256" key="2">
    <source>
        <dbReference type="ARBA" id="ARBA00004496"/>
    </source>
</evidence>
<dbReference type="InterPro" id="IPR018035">
    <property type="entry name" value="Flagellar_FliH/T3SS_HrpE"/>
</dbReference>
<comment type="caution">
    <text evidence="11">The sequence shown here is derived from an EMBL/GenBank/DDBJ whole genome shotgun (WGS) entry which is preliminary data.</text>
</comment>
<keyword evidence="6" id="KW-0963">Cytoplasm</keyword>
<dbReference type="PANTHER" id="PTHR34982:SF1">
    <property type="entry name" value="FLAGELLAR ASSEMBLY PROTEIN FLIH"/>
    <property type="match status" value="1"/>
</dbReference>
<comment type="similarity">
    <text evidence="3">Belongs to the FliH family.</text>
</comment>
<dbReference type="Pfam" id="PF02108">
    <property type="entry name" value="FliH"/>
    <property type="match status" value="1"/>
</dbReference>
<gene>
    <name evidence="11" type="primary">fliH</name>
    <name evidence="11" type="ORF">FCN80_03805</name>
</gene>